<protein>
    <submittedName>
        <fullName evidence="2">Uncharacterized protein</fullName>
    </submittedName>
</protein>
<organism evidence="2 3">
    <name type="scientific">Ampelomyces quisqualis</name>
    <name type="common">Powdery mildew agent</name>
    <dbReference type="NCBI Taxonomy" id="50730"/>
    <lineage>
        <taxon>Eukaryota</taxon>
        <taxon>Fungi</taxon>
        <taxon>Dikarya</taxon>
        <taxon>Ascomycota</taxon>
        <taxon>Pezizomycotina</taxon>
        <taxon>Dothideomycetes</taxon>
        <taxon>Pleosporomycetidae</taxon>
        <taxon>Pleosporales</taxon>
        <taxon>Pleosporineae</taxon>
        <taxon>Phaeosphaeriaceae</taxon>
        <taxon>Ampelomyces</taxon>
    </lineage>
</organism>
<gene>
    <name evidence="2" type="ORF">BDU57DRAFT_452690</name>
</gene>
<accession>A0A6A5QIZ2</accession>
<evidence type="ECO:0000313" key="3">
    <source>
        <dbReference type="Proteomes" id="UP000800096"/>
    </source>
</evidence>
<sequence>LSMARFTARAADATTQPDVEPLTCILIEKDTVSPVPSVPATAESFASTTHHGMKTTTKVGLAMIPVVVVSVGFCVLLLFWYRKRRAARDSIQGSISPPLAEKDLPSYNRSIDSEERSSKVCQMAAFSSPIHGVRQGEARFGGESVAPHEIRGEQGTGIQVESPAIPMRNAARLIHTDLDSPIDGSSPFRLKRGDTVKRSSLGSELARLWPSPPASVWIKSLATDGLLPRAISRRESSVYQEQPARNRI</sequence>
<feature type="transmembrane region" description="Helical" evidence="1">
    <location>
        <begin position="59"/>
        <end position="81"/>
    </location>
</feature>
<dbReference type="OrthoDB" id="3664019at2759"/>
<dbReference type="Proteomes" id="UP000800096">
    <property type="component" value="Unassembled WGS sequence"/>
</dbReference>
<evidence type="ECO:0000256" key="1">
    <source>
        <dbReference type="SAM" id="Phobius"/>
    </source>
</evidence>
<proteinExistence type="predicted"/>
<dbReference type="EMBL" id="ML979136">
    <property type="protein sequence ID" value="KAF1915691.1"/>
    <property type="molecule type" value="Genomic_DNA"/>
</dbReference>
<evidence type="ECO:0000313" key="2">
    <source>
        <dbReference type="EMBL" id="KAF1915691.1"/>
    </source>
</evidence>
<keyword evidence="3" id="KW-1185">Reference proteome</keyword>
<keyword evidence="1" id="KW-0472">Membrane</keyword>
<reference evidence="2" key="1">
    <citation type="journal article" date="2020" name="Stud. Mycol.">
        <title>101 Dothideomycetes genomes: a test case for predicting lifestyles and emergence of pathogens.</title>
        <authorList>
            <person name="Haridas S."/>
            <person name="Albert R."/>
            <person name="Binder M."/>
            <person name="Bloem J."/>
            <person name="Labutti K."/>
            <person name="Salamov A."/>
            <person name="Andreopoulos B."/>
            <person name="Baker S."/>
            <person name="Barry K."/>
            <person name="Bills G."/>
            <person name="Bluhm B."/>
            <person name="Cannon C."/>
            <person name="Castanera R."/>
            <person name="Culley D."/>
            <person name="Daum C."/>
            <person name="Ezra D."/>
            <person name="Gonzalez J."/>
            <person name="Henrissat B."/>
            <person name="Kuo A."/>
            <person name="Liang C."/>
            <person name="Lipzen A."/>
            <person name="Lutzoni F."/>
            <person name="Magnuson J."/>
            <person name="Mondo S."/>
            <person name="Nolan M."/>
            <person name="Ohm R."/>
            <person name="Pangilinan J."/>
            <person name="Park H.-J."/>
            <person name="Ramirez L."/>
            <person name="Alfaro M."/>
            <person name="Sun H."/>
            <person name="Tritt A."/>
            <person name="Yoshinaga Y."/>
            <person name="Zwiers L.-H."/>
            <person name="Turgeon B."/>
            <person name="Goodwin S."/>
            <person name="Spatafora J."/>
            <person name="Crous P."/>
            <person name="Grigoriev I."/>
        </authorList>
    </citation>
    <scope>NUCLEOTIDE SEQUENCE</scope>
    <source>
        <strain evidence="2">HMLAC05119</strain>
    </source>
</reference>
<feature type="non-terminal residue" evidence="2">
    <location>
        <position position="1"/>
    </location>
</feature>
<dbReference type="AlphaFoldDB" id="A0A6A5QIZ2"/>
<keyword evidence="1" id="KW-1133">Transmembrane helix</keyword>
<keyword evidence="1" id="KW-0812">Transmembrane</keyword>
<name>A0A6A5QIZ2_AMPQU</name>